<evidence type="ECO:0000313" key="3">
    <source>
        <dbReference type="Proteomes" id="UP000199758"/>
    </source>
</evidence>
<name>A0A1M5PNL1_9GAMM</name>
<dbReference type="Pfam" id="PF05545">
    <property type="entry name" value="FixQ"/>
    <property type="match status" value="1"/>
</dbReference>
<dbReference type="AlphaFoldDB" id="A0A1M5PNL1"/>
<dbReference type="OrthoDB" id="6402501at2"/>
<feature type="transmembrane region" description="Helical" evidence="1">
    <location>
        <begin position="12"/>
        <end position="31"/>
    </location>
</feature>
<organism evidence="2 3">
    <name type="scientific">Hydrocarboniphaga daqingensis</name>
    <dbReference type="NCBI Taxonomy" id="490188"/>
    <lineage>
        <taxon>Bacteria</taxon>
        <taxon>Pseudomonadati</taxon>
        <taxon>Pseudomonadota</taxon>
        <taxon>Gammaproteobacteria</taxon>
        <taxon>Nevskiales</taxon>
        <taxon>Nevskiaceae</taxon>
        <taxon>Hydrocarboniphaga</taxon>
    </lineage>
</organism>
<dbReference type="InterPro" id="IPR008621">
    <property type="entry name" value="Cbb3-typ_cyt_oxidase_comp"/>
</dbReference>
<accession>A0A1M5PNL1</accession>
<dbReference type="Proteomes" id="UP000199758">
    <property type="component" value="Unassembled WGS sequence"/>
</dbReference>
<dbReference type="CDD" id="cd01324">
    <property type="entry name" value="cbb3_Oxidase_CcoQ"/>
    <property type="match status" value="1"/>
</dbReference>
<keyword evidence="1" id="KW-0812">Transmembrane</keyword>
<dbReference type="EMBL" id="FQWZ01000005">
    <property type="protein sequence ID" value="SHH03306.1"/>
    <property type="molecule type" value="Genomic_DNA"/>
</dbReference>
<proteinExistence type="predicted"/>
<sequence>MNVHFLHHGLVQALVTILAFASFLGICYYAYSPSRRSSFDDAAKLPIQDESPTPLELPS</sequence>
<evidence type="ECO:0000256" key="1">
    <source>
        <dbReference type="SAM" id="Phobius"/>
    </source>
</evidence>
<dbReference type="RefSeq" id="WP_072897559.1">
    <property type="nucleotide sequence ID" value="NZ_FQWZ01000005.1"/>
</dbReference>
<keyword evidence="1" id="KW-1133">Transmembrane helix</keyword>
<protein>
    <submittedName>
        <fullName evidence="2">Cytochrome c oxidase cbb3-type subunit 4</fullName>
    </submittedName>
</protein>
<keyword evidence="1" id="KW-0472">Membrane</keyword>
<keyword evidence="3" id="KW-1185">Reference proteome</keyword>
<dbReference type="STRING" id="490188.SAMN04488068_2214"/>
<reference evidence="2 3" key="1">
    <citation type="submission" date="2016-11" db="EMBL/GenBank/DDBJ databases">
        <authorList>
            <person name="Jaros S."/>
            <person name="Januszkiewicz K."/>
            <person name="Wedrychowicz H."/>
        </authorList>
    </citation>
    <scope>NUCLEOTIDE SEQUENCE [LARGE SCALE GENOMIC DNA]</scope>
    <source>
        <strain evidence="2 3">CGMCC 1.7049</strain>
    </source>
</reference>
<evidence type="ECO:0000313" key="2">
    <source>
        <dbReference type="EMBL" id="SHH03306.1"/>
    </source>
</evidence>
<gene>
    <name evidence="2" type="ORF">SAMN04488068_2214</name>
</gene>